<dbReference type="SUPFAM" id="SSF52172">
    <property type="entry name" value="CheY-like"/>
    <property type="match status" value="1"/>
</dbReference>
<feature type="domain" description="Response regulatory" evidence="4">
    <location>
        <begin position="2"/>
        <end position="120"/>
    </location>
</feature>
<dbReference type="AlphaFoldDB" id="A0A840C6M5"/>
<dbReference type="Proteomes" id="UP000577362">
    <property type="component" value="Unassembled WGS sequence"/>
</dbReference>
<dbReference type="PANTHER" id="PTHR48111:SF36">
    <property type="entry name" value="TRANSCRIPTIONAL REGULATORY PROTEIN CUTR"/>
    <property type="match status" value="1"/>
</dbReference>
<gene>
    <name evidence="6" type="ORF">GGR16_004126</name>
</gene>
<dbReference type="InterPro" id="IPR036388">
    <property type="entry name" value="WH-like_DNA-bd_sf"/>
</dbReference>
<dbReference type="Gene3D" id="6.10.250.690">
    <property type="match status" value="1"/>
</dbReference>
<protein>
    <submittedName>
        <fullName evidence="6">DNA-binding response OmpR family regulator</fullName>
    </submittedName>
</protein>
<name>A0A840C6M5_9HYPH</name>
<dbReference type="Gene3D" id="1.10.10.10">
    <property type="entry name" value="Winged helix-like DNA-binding domain superfamily/Winged helix DNA-binding domain"/>
    <property type="match status" value="1"/>
</dbReference>
<sequence>MRILLVEDEVEMAGALASALQRHDIVLDHVTSLAEAREALAGDVHHAVLVDRRLPDGEGLDLVRGLRSGEREALRHLPVIVLTARGDIEDRIAGLDAGADDYVPKPFAVEELLARLRAILRRPGAVSQRSLRIGHLTFDTEHREANVGGARLDLPRRELLVLETLLRRAGRTVMRAVLEEAVYGYSDEIQSNALDAHVSRLRRKLTEAGAGLEIHNVRGVGYLLRPAT</sequence>
<dbReference type="PROSITE" id="PS51755">
    <property type="entry name" value="OMPR_PHOB"/>
    <property type="match status" value="1"/>
</dbReference>
<dbReference type="GO" id="GO:0000156">
    <property type="term" value="F:phosphorelay response regulator activity"/>
    <property type="evidence" value="ECO:0007669"/>
    <property type="project" value="TreeGrafter"/>
</dbReference>
<dbReference type="GO" id="GO:0006355">
    <property type="term" value="P:regulation of DNA-templated transcription"/>
    <property type="evidence" value="ECO:0007669"/>
    <property type="project" value="InterPro"/>
</dbReference>
<dbReference type="InterPro" id="IPR001789">
    <property type="entry name" value="Sig_transdc_resp-reg_receiver"/>
</dbReference>
<dbReference type="Gene3D" id="3.40.50.2300">
    <property type="match status" value="1"/>
</dbReference>
<dbReference type="Pfam" id="PF00072">
    <property type="entry name" value="Response_reg"/>
    <property type="match status" value="1"/>
</dbReference>
<keyword evidence="7" id="KW-1185">Reference proteome</keyword>
<dbReference type="RefSeq" id="WP_019402475.1">
    <property type="nucleotide sequence ID" value="NZ_JACIEN010000006.1"/>
</dbReference>
<dbReference type="Pfam" id="PF00486">
    <property type="entry name" value="Trans_reg_C"/>
    <property type="match status" value="1"/>
</dbReference>
<dbReference type="PANTHER" id="PTHR48111">
    <property type="entry name" value="REGULATOR OF RPOS"/>
    <property type="match status" value="1"/>
</dbReference>
<evidence type="ECO:0000256" key="2">
    <source>
        <dbReference type="PROSITE-ProRule" id="PRU00169"/>
    </source>
</evidence>
<dbReference type="GO" id="GO:0000976">
    <property type="term" value="F:transcription cis-regulatory region binding"/>
    <property type="evidence" value="ECO:0007669"/>
    <property type="project" value="TreeGrafter"/>
</dbReference>
<evidence type="ECO:0000313" key="7">
    <source>
        <dbReference type="Proteomes" id="UP000577362"/>
    </source>
</evidence>
<dbReference type="SMART" id="SM00862">
    <property type="entry name" value="Trans_reg_C"/>
    <property type="match status" value="1"/>
</dbReference>
<accession>A0A840C6M5</accession>
<keyword evidence="2" id="KW-0597">Phosphoprotein</keyword>
<dbReference type="InterPro" id="IPR001867">
    <property type="entry name" value="OmpR/PhoB-type_DNA-bd"/>
</dbReference>
<evidence type="ECO:0000256" key="3">
    <source>
        <dbReference type="PROSITE-ProRule" id="PRU01091"/>
    </source>
</evidence>
<dbReference type="CDD" id="cd00383">
    <property type="entry name" value="trans_reg_C"/>
    <property type="match status" value="1"/>
</dbReference>
<evidence type="ECO:0000256" key="1">
    <source>
        <dbReference type="ARBA" id="ARBA00023125"/>
    </source>
</evidence>
<evidence type="ECO:0000259" key="5">
    <source>
        <dbReference type="PROSITE" id="PS51755"/>
    </source>
</evidence>
<evidence type="ECO:0000313" key="6">
    <source>
        <dbReference type="EMBL" id="MBB4019079.1"/>
    </source>
</evidence>
<dbReference type="GO" id="GO:0032993">
    <property type="term" value="C:protein-DNA complex"/>
    <property type="evidence" value="ECO:0007669"/>
    <property type="project" value="TreeGrafter"/>
</dbReference>
<keyword evidence="1 3" id="KW-0238">DNA-binding</keyword>
<dbReference type="InterPro" id="IPR011006">
    <property type="entry name" value="CheY-like_superfamily"/>
</dbReference>
<dbReference type="GO" id="GO:0005829">
    <property type="term" value="C:cytosol"/>
    <property type="evidence" value="ECO:0007669"/>
    <property type="project" value="TreeGrafter"/>
</dbReference>
<dbReference type="InterPro" id="IPR039420">
    <property type="entry name" value="WalR-like"/>
</dbReference>
<proteinExistence type="predicted"/>
<feature type="modified residue" description="4-aspartylphosphate" evidence="2">
    <location>
        <position position="51"/>
    </location>
</feature>
<dbReference type="EMBL" id="JACIEN010000006">
    <property type="protein sequence ID" value="MBB4019079.1"/>
    <property type="molecule type" value="Genomic_DNA"/>
</dbReference>
<dbReference type="PROSITE" id="PS50110">
    <property type="entry name" value="RESPONSE_REGULATORY"/>
    <property type="match status" value="1"/>
</dbReference>
<organism evidence="6 7">
    <name type="scientific">Chelatococcus caeni</name>
    <dbReference type="NCBI Taxonomy" id="1348468"/>
    <lineage>
        <taxon>Bacteria</taxon>
        <taxon>Pseudomonadati</taxon>
        <taxon>Pseudomonadota</taxon>
        <taxon>Alphaproteobacteria</taxon>
        <taxon>Hyphomicrobiales</taxon>
        <taxon>Chelatococcaceae</taxon>
        <taxon>Chelatococcus</taxon>
    </lineage>
</organism>
<feature type="DNA-binding region" description="OmpR/PhoB-type" evidence="3">
    <location>
        <begin position="128"/>
        <end position="226"/>
    </location>
</feature>
<evidence type="ECO:0000259" key="4">
    <source>
        <dbReference type="PROSITE" id="PS50110"/>
    </source>
</evidence>
<feature type="domain" description="OmpR/PhoB-type" evidence="5">
    <location>
        <begin position="128"/>
        <end position="226"/>
    </location>
</feature>
<dbReference type="SMART" id="SM00448">
    <property type="entry name" value="REC"/>
    <property type="match status" value="1"/>
</dbReference>
<reference evidence="6 7" key="1">
    <citation type="submission" date="2020-08" db="EMBL/GenBank/DDBJ databases">
        <title>Genomic Encyclopedia of Type Strains, Phase IV (KMG-IV): sequencing the most valuable type-strain genomes for metagenomic binning, comparative biology and taxonomic classification.</title>
        <authorList>
            <person name="Goeker M."/>
        </authorList>
    </citation>
    <scope>NUCLEOTIDE SEQUENCE [LARGE SCALE GENOMIC DNA]</scope>
    <source>
        <strain evidence="6 7">DSM 103737</strain>
    </source>
</reference>
<comment type="caution">
    <text evidence="6">The sequence shown here is derived from an EMBL/GenBank/DDBJ whole genome shotgun (WGS) entry which is preliminary data.</text>
</comment>